<proteinExistence type="predicted"/>
<keyword evidence="6" id="KW-1185">Reference proteome</keyword>
<evidence type="ECO:0000256" key="1">
    <source>
        <dbReference type="ARBA" id="ARBA00023015"/>
    </source>
</evidence>
<keyword evidence="3" id="KW-0804">Transcription</keyword>
<dbReference type="Gene3D" id="2.60.120.10">
    <property type="entry name" value="Jelly Rolls"/>
    <property type="match status" value="1"/>
</dbReference>
<feature type="domain" description="HTH araC/xylS-type" evidence="4">
    <location>
        <begin position="178"/>
        <end position="276"/>
    </location>
</feature>
<reference evidence="6" key="1">
    <citation type="submission" date="2018-02" db="EMBL/GenBank/DDBJ databases">
        <authorList>
            <person name="Holder M.E."/>
            <person name="Ajami N.J."/>
            <person name="Petrosino J.F."/>
        </authorList>
    </citation>
    <scope>NUCLEOTIDE SEQUENCE [LARGE SCALE GENOMIC DNA]</scope>
    <source>
        <strain evidence="6">CCUG 47711</strain>
    </source>
</reference>
<dbReference type="GO" id="GO:0003700">
    <property type="term" value="F:DNA-binding transcription factor activity"/>
    <property type="evidence" value="ECO:0007669"/>
    <property type="project" value="InterPro"/>
</dbReference>
<dbReference type="SUPFAM" id="SSF51215">
    <property type="entry name" value="Regulatory protein AraC"/>
    <property type="match status" value="1"/>
</dbReference>
<organism evidence="5 6">
    <name type="scientific">Fastidiosipila sanguinis</name>
    <dbReference type="NCBI Taxonomy" id="236753"/>
    <lineage>
        <taxon>Bacteria</taxon>
        <taxon>Bacillati</taxon>
        <taxon>Bacillota</taxon>
        <taxon>Clostridia</taxon>
        <taxon>Eubacteriales</taxon>
        <taxon>Oscillospiraceae</taxon>
        <taxon>Fastidiosipila</taxon>
    </lineage>
</organism>
<dbReference type="PROSITE" id="PS01124">
    <property type="entry name" value="HTH_ARAC_FAMILY_2"/>
    <property type="match status" value="1"/>
</dbReference>
<gene>
    <name evidence="5" type="ORF">C5Q98_00200</name>
</gene>
<accession>A0A2S0KL34</accession>
<name>A0A2S0KL34_9FIRM</name>
<dbReference type="InterPro" id="IPR003313">
    <property type="entry name" value="AraC-bd"/>
</dbReference>
<dbReference type="SMART" id="SM00342">
    <property type="entry name" value="HTH_ARAC"/>
    <property type="match status" value="1"/>
</dbReference>
<dbReference type="KEGG" id="fsa:C5Q98_00200"/>
<evidence type="ECO:0000313" key="5">
    <source>
        <dbReference type="EMBL" id="AVM41745.1"/>
    </source>
</evidence>
<evidence type="ECO:0000256" key="3">
    <source>
        <dbReference type="ARBA" id="ARBA00023163"/>
    </source>
</evidence>
<dbReference type="Pfam" id="PF02311">
    <property type="entry name" value="AraC_binding"/>
    <property type="match status" value="1"/>
</dbReference>
<dbReference type="InterPro" id="IPR014710">
    <property type="entry name" value="RmlC-like_jellyroll"/>
</dbReference>
<keyword evidence="2" id="KW-0238">DNA-binding</keyword>
<protein>
    <recommendedName>
        <fullName evidence="4">HTH araC/xylS-type domain-containing protein</fullName>
    </recommendedName>
</protein>
<dbReference type="EMBL" id="CP027226">
    <property type="protein sequence ID" value="AVM41745.1"/>
    <property type="molecule type" value="Genomic_DNA"/>
</dbReference>
<dbReference type="Pfam" id="PF12833">
    <property type="entry name" value="HTH_18"/>
    <property type="match status" value="1"/>
</dbReference>
<sequence>MSERNIENIIYDRIPNLKIFVNEISYVTPHLHLDYELGLVLEGESEFIVSGNEYNLIKGDLILVNPNELHEIRTKLEDAVFLFIQFKESVFSSVLHSKEIILFNERVLNLQAENKYNNVVDSISNLARVYFEDSDTNLKFDVIGVFYQFIFELLKTVNYRFVEDKQQASNDKNLARLNNFLRFCNDNYKHSVSLSEFAESEDLSLSYASRFVKNQMGISFQEHIRNLRFEEAKSLLKNERISLTEVAYESGFTDLRYMQDLFKEKLNVTASEYRDNYANLNNIDRFNSKELSKENDIENILSFTDALEFFS</sequence>
<keyword evidence="1" id="KW-0805">Transcription regulation</keyword>
<dbReference type="InterPro" id="IPR018060">
    <property type="entry name" value="HTH_AraC"/>
</dbReference>
<dbReference type="Proteomes" id="UP000237947">
    <property type="component" value="Chromosome"/>
</dbReference>
<dbReference type="AlphaFoldDB" id="A0A2S0KL34"/>
<dbReference type="InterPro" id="IPR009057">
    <property type="entry name" value="Homeodomain-like_sf"/>
</dbReference>
<dbReference type="PANTHER" id="PTHR43280:SF2">
    <property type="entry name" value="HTH-TYPE TRANSCRIPTIONAL REGULATOR EXSA"/>
    <property type="match status" value="1"/>
</dbReference>
<dbReference type="PANTHER" id="PTHR43280">
    <property type="entry name" value="ARAC-FAMILY TRANSCRIPTIONAL REGULATOR"/>
    <property type="match status" value="1"/>
</dbReference>
<dbReference type="InterPro" id="IPR037923">
    <property type="entry name" value="HTH-like"/>
</dbReference>
<dbReference type="OrthoDB" id="9791615at2"/>
<evidence type="ECO:0000313" key="6">
    <source>
        <dbReference type="Proteomes" id="UP000237947"/>
    </source>
</evidence>
<evidence type="ECO:0000259" key="4">
    <source>
        <dbReference type="PROSITE" id="PS01124"/>
    </source>
</evidence>
<dbReference type="GO" id="GO:0043565">
    <property type="term" value="F:sequence-specific DNA binding"/>
    <property type="evidence" value="ECO:0007669"/>
    <property type="project" value="InterPro"/>
</dbReference>
<dbReference type="Gene3D" id="1.10.10.60">
    <property type="entry name" value="Homeodomain-like"/>
    <property type="match status" value="2"/>
</dbReference>
<dbReference type="RefSeq" id="WP_106011733.1">
    <property type="nucleotide sequence ID" value="NZ_CP027226.1"/>
</dbReference>
<evidence type="ECO:0000256" key="2">
    <source>
        <dbReference type="ARBA" id="ARBA00023125"/>
    </source>
</evidence>
<dbReference type="SUPFAM" id="SSF46689">
    <property type="entry name" value="Homeodomain-like"/>
    <property type="match status" value="1"/>
</dbReference>